<reference evidence="2" key="1">
    <citation type="journal article" date="2023" name="Science">
        <title>Genome structures resolve the early diversification of teleost fishes.</title>
        <authorList>
            <person name="Parey E."/>
            <person name="Louis A."/>
            <person name="Montfort J."/>
            <person name="Bouchez O."/>
            <person name="Roques C."/>
            <person name="Iampietro C."/>
            <person name="Lluch J."/>
            <person name="Castinel A."/>
            <person name="Donnadieu C."/>
            <person name="Desvignes T."/>
            <person name="Floi Bucao C."/>
            <person name="Jouanno E."/>
            <person name="Wen M."/>
            <person name="Mejri S."/>
            <person name="Dirks R."/>
            <person name="Jansen H."/>
            <person name="Henkel C."/>
            <person name="Chen W.J."/>
            <person name="Zahm M."/>
            <person name="Cabau C."/>
            <person name="Klopp C."/>
            <person name="Thompson A.W."/>
            <person name="Robinson-Rechavi M."/>
            <person name="Braasch I."/>
            <person name="Lecointre G."/>
            <person name="Bobe J."/>
            <person name="Postlethwait J.H."/>
            <person name="Berthelot C."/>
            <person name="Roest Crollius H."/>
            <person name="Guiguen Y."/>
        </authorList>
    </citation>
    <scope>NUCLEOTIDE SEQUENCE</scope>
    <source>
        <strain evidence="2">NC1722</strain>
    </source>
</reference>
<protein>
    <submittedName>
        <fullName evidence="2">Uncharacterized protein</fullName>
    </submittedName>
</protein>
<proteinExistence type="predicted"/>
<feature type="compositionally biased region" description="Polar residues" evidence="1">
    <location>
        <begin position="1"/>
        <end position="13"/>
    </location>
</feature>
<dbReference type="EMBL" id="JAINUG010000107">
    <property type="protein sequence ID" value="KAJ8396380.1"/>
    <property type="molecule type" value="Genomic_DNA"/>
</dbReference>
<feature type="compositionally biased region" description="Polar residues" evidence="1">
    <location>
        <begin position="86"/>
        <end position="96"/>
    </location>
</feature>
<name>A0AAD7S5M8_9TELE</name>
<feature type="region of interest" description="Disordered" evidence="1">
    <location>
        <begin position="1"/>
        <end position="132"/>
    </location>
</feature>
<dbReference type="AlphaFoldDB" id="A0AAD7S5M8"/>
<comment type="caution">
    <text evidence="2">The sequence shown here is derived from an EMBL/GenBank/DDBJ whole genome shotgun (WGS) entry which is preliminary data.</text>
</comment>
<gene>
    <name evidence="2" type="ORF">AAFF_G00019570</name>
</gene>
<keyword evidence="3" id="KW-1185">Reference proteome</keyword>
<evidence type="ECO:0000313" key="2">
    <source>
        <dbReference type="EMBL" id="KAJ8396380.1"/>
    </source>
</evidence>
<accession>A0AAD7S5M8</accession>
<sequence length="132" mass="13701">MSGSSPEGLQGQSGEVDREADEGGSWRSVGDLSGAARGAGPLQRGRQAAWQPPSSAREGTGESRQIRANTGPVGPLCCDKVRKLDTSQSEQGAQNQAPPCTFAPPTVPPQPRRRYKNPQTAGALSPLSGPIP</sequence>
<organism evidence="2 3">
    <name type="scientific">Aldrovandia affinis</name>
    <dbReference type="NCBI Taxonomy" id="143900"/>
    <lineage>
        <taxon>Eukaryota</taxon>
        <taxon>Metazoa</taxon>
        <taxon>Chordata</taxon>
        <taxon>Craniata</taxon>
        <taxon>Vertebrata</taxon>
        <taxon>Euteleostomi</taxon>
        <taxon>Actinopterygii</taxon>
        <taxon>Neopterygii</taxon>
        <taxon>Teleostei</taxon>
        <taxon>Notacanthiformes</taxon>
        <taxon>Halosauridae</taxon>
        <taxon>Aldrovandia</taxon>
    </lineage>
</organism>
<evidence type="ECO:0000313" key="3">
    <source>
        <dbReference type="Proteomes" id="UP001221898"/>
    </source>
</evidence>
<evidence type="ECO:0000256" key="1">
    <source>
        <dbReference type="SAM" id="MobiDB-lite"/>
    </source>
</evidence>
<feature type="compositionally biased region" description="Pro residues" evidence="1">
    <location>
        <begin position="101"/>
        <end position="110"/>
    </location>
</feature>
<dbReference type="Proteomes" id="UP001221898">
    <property type="component" value="Unassembled WGS sequence"/>
</dbReference>